<evidence type="ECO:0000313" key="6">
    <source>
        <dbReference type="Proteomes" id="UP000014680"/>
    </source>
</evidence>
<keyword evidence="2" id="KW-1015">Disulfide bond</keyword>
<dbReference type="Gene3D" id="1.10.287.2250">
    <property type="match status" value="1"/>
</dbReference>
<feature type="domain" description="Cathepsin propeptide inhibitor" evidence="4">
    <location>
        <begin position="17"/>
        <end position="73"/>
    </location>
</feature>
<dbReference type="GO" id="GO:0006508">
    <property type="term" value="P:proteolysis"/>
    <property type="evidence" value="ECO:0007669"/>
    <property type="project" value="InterPro"/>
</dbReference>
<keyword evidence="5" id="KW-0378">Hydrolase</keyword>
<dbReference type="InterPro" id="IPR013128">
    <property type="entry name" value="Peptidase_C1A"/>
</dbReference>
<dbReference type="Proteomes" id="UP000014680">
    <property type="component" value="Unassembled WGS sequence"/>
</dbReference>
<proteinExistence type="inferred from homology"/>
<dbReference type="InterPro" id="IPR013201">
    <property type="entry name" value="Prot_inhib_I29"/>
</dbReference>
<dbReference type="GO" id="GO:0004197">
    <property type="term" value="F:cysteine-type endopeptidase activity"/>
    <property type="evidence" value="ECO:0007669"/>
    <property type="project" value="UniProtKB-EC"/>
</dbReference>
<dbReference type="Gene3D" id="3.90.70.10">
    <property type="entry name" value="Cysteine proteinases"/>
    <property type="match status" value="1"/>
</dbReference>
<dbReference type="InterPro" id="IPR039417">
    <property type="entry name" value="Peptidase_C1A_papain-like"/>
</dbReference>
<dbReference type="PROSITE" id="PS00139">
    <property type="entry name" value="THIOL_PROTEASE_CYS"/>
    <property type="match status" value="1"/>
</dbReference>
<dbReference type="PANTHER" id="PTHR12411">
    <property type="entry name" value="CYSTEINE PROTEASE FAMILY C1-RELATED"/>
    <property type="match status" value="1"/>
</dbReference>
<evidence type="ECO:0000259" key="3">
    <source>
        <dbReference type="SMART" id="SM00645"/>
    </source>
</evidence>
<dbReference type="KEGG" id="eiv:EIN_408400"/>
<evidence type="ECO:0000256" key="1">
    <source>
        <dbReference type="ARBA" id="ARBA00008455"/>
    </source>
</evidence>
<evidence type="ECO:0000259" key="4">
    <source>
        <dbReference type="SMART" id="SM00848"/>
    </source>
</evidence>
<dbReference type="EC" id="3.4.22.15" evidence="5"/>
<name>A0A0A1TWN5_ENTIV</name>
<dbReference type="OMA" id="MMITTHA"/>
<dbReference type="SUPFAM" id="SSF54001">
    <property type="entry name" value="Cysteine proteinases"/>
    <property type="match status" value="1"/>
</dbReference>
<dbReference type="InterPro" id="IPR038765">
    <property type="entry name" value="Papain-like_cys_pep_sf"/>
</dbReference>
<dbReference type="PRINTS" id="PR00705">
    <property type="entry name" value="PAPAIN"/>
</dbReference>
<feature type="domain" description="Peptidase C1A papain C-terminal" evidence="3">
    <location>
        <begin position="167"/>
        <end position="389"/>
    </location>
</feature>
<protein>
    <submittedName>
        <fullName evidence="5">Cathepsin L, putative</fullName>
        <ecNumber evidence="5">3.4.22.15</ecNumber>
    </submittedName>
</protein>
<evidence type="ECO:0000313" key="5">
    <source>
        <dbReference type="EMBL" id="ELP85581.1"/>
    </source>
</evidence>
<reference evidence="5 6" key="1">
    <citation type="submission" date="2012-10" db="EMBL/GenBank/DDBJ databases">
        <authorList>
            <person name="Zafar N."/>
            <person name="Inman J."/>
            <person name="Hall N."/>
            <person name="Lorenzi H."/>
            <person name="Caler E."/>
        </authorList>
    </citation>
    <scope>NUCLEOTIDE SEQUENCE [LARGE SCALE GENOMIC DNA]</scope>
    <source>
        <strain evidence="5 6">IP1</strain>
    </source>
</reference>
<dbReference type="EMBL" id="KB207048">
    <property type="protein sequence ID" value="ELP85581.1"/>
    <property type="molecule type" value="Genomic_DNA"/>
</dbReference>
<dbReference type="InterPro" id="IPR000169">
    <property type="entry name" value="Pept_cys_AS"/>
</dbReference>
<gene>
    <name evidence="5" type="ORF">EIN_408400</name>
</gene>
<organism evidence="5 6">
    <name type="scientific">Entamoeba invadens IP1</name>
    <dbReference type="NCBI Taxonomy" id="370355"/>
    <lineage>
        <taxon>Eukaryota</taxon>
        <taxon>Amoebozoa</taxon>
        <taxon>Evosea</taxon>
        <taxon>Archamoebae</taxon>
        <taxon>Mastigamoebida</taxon>
        <taxon>Entamoebidae</taxon>
        <taxon>Entamoeba</taxon>
    </lineage>
</organism>
<comment type="similarity">
    <text evidence="1">Belongs to the peptidase C1 family.</text>
</comment>
<dbReference type="InterPro" id="IPR000668">
    <property type="entry name" value="Peptidase_C1A_C"/>
</dbReference>
<dbReference type="PROSITE" id="PS00639">
    <property type="entry name" value="THIOL_PROTEASE_HIS"/>
    <property type="match status" value="1"/>
</dbReference>
<dbReference type="GeneID" id="14884653"/>
<dbReference type="CDD" id="cd02248">
    <property type="entry name" value="Peptidase_C1A"/>
    <property type="match status" value="1"/>
</dbReference>
<keyword evidence="6" id="KW-1185">Reference proteome</keyword>
<dbReference type="Pfam" id="PF08246">
    <property type="entry name" value="Inhibitor_I29"/>
    <property type="match status" value="1"/>
</dbReference>
<dbReference type="Pfam" id="PF00112">
    <property type="entry name" value="Peptidase_C1"/>
    <property type="match status" value="1"/>
</dbReference>
<evidence type="ECO:0000256" key="2">
    <source>
        <dbReference type="ARBA" id="ARBA00023157"/>
    </source>
</evidence>
<dbReference type="AlphaFoldDB" id="A0A0A1TWN5"/>
<dbReference type="SMART" id="SM00645">
    <property type="entry name" value="Pept_C1"/>
    <property type="match status" value="1"/>
</dbReference>
<dbReference type="SMART" id="SM00848">
    <property type="entry name" value="Inhibitor_I29"/>
    <property type="match status" value="1"/>
</dbReference>
<dbReference type="OrthoDB" id="10253408at2759"/>
<dbReference type="VEuPathDB" id="AmoebaDB:EIN_408400"/>
<dbReference type="InterPro" id="IPR025660">
    <property type="entry name" value="Pept_his_AS"/>
</dbReference>
<dbReference type="RefSeq" id="XP_004184927.1">
    <property type="nucleotide sequence ID" value="XM_004184879.1"/>
</dbReference>
<accession>A0A0A1TWN5</accession>
<sequence>MLCVVLQLIVLARSDQFKEFLKENNIVYTTPSELLRRRLIFEQSLREIEEFNKSPHTFQIGITQFSDQTNEEFQNQFSLTMDRQDEFSLGEFSMDSDEDVDNSNTDATYIEYNLEQDEEIYGKEMRRKVRGKRYRGVRFMRKVYVPKKYRIGRKWKFSAKKDKVTELPEGLDFRKFNKLTYVREQTGCGGCWSFASIAAVEAQYLINYNITIEDVGRQWALSEQELLDCCIENNGCEGGSMERAFRCINRTKGVMPRSRYPYEAETQDCKEFNNEYKEVTVGGYALVPRGNSRAVMSALHKFGVLGIGVDTRSKLFKHYRGGVYFNEDCTRRGLSHAMNLVGYGTTKDGQKFYIIRNSWGDWKWGEDGYMRIFRGNNHCGVETNCFFPLFVRKVGDNPKPMNYTEKMIKDLVQRSRNGWLH</sequence>